<feature type="binding site" description="in other chain" evidence="7">
    <location>
        <position position="29"/>
    </location>
    <ligand>
        <name>5-phospho-alpha-D-ribose 1-diphosphate</name>
        <dbReference type="ChEBI" id="CHEBI:58017"/>
        <note>ligand shared between dimeric partners</note>
    </ligand>
</feature>
<dbReference type="NCBIfam" id="TIGR01367">
    <property type="entry name" value="pyrE_Therm"/>
    <property type="match status" value="1"/>
</dbReference>
<evidence type="ECO:0000256" key="2">
    <source>
        <dbReference type="ARBA" id="ARBA00011971"/>
    </source>
</evidence>
<gene>
    <name evidence="7 9" type="primary">pyrE</name>
    <name evidence="9" type="ORF">L21SP4_00473</name>
</gene>
<comment type="function">
    <text evidence="7">Catalyzes the transfer of a ribosyl phosphate group from 5-phosphoribose 1-diphosphate to orotate, leading to the formation of orotidine monophosphate (OMP).</text>
</comment>
<dbReference type="UniPathway" id="UPA00070">
    <property type="reaction ID" value="UER00119"/>
</dbReference>
<dbReference type="PANTHER" id="PTHR19278:SF9">
    <property type="entry name" value="URIDINE 5'-MONOPHOSPHATE SYNTHASE"/>
    <property type="match status" value="1"/>
</dbReference>
<dbReference type="CDD" id="cd06223">
    <property type="entry name" value="PRTases_typeI"/>
    <property type="match status" value="1"/>
</dbReference>
<name>A0A0G3EBR9_9BACT</name>
<dbReference type="AlphaFoldDB" id="A0A0G3EBR9"/>
<dbReference type="GO" id="GO:0044205">
    <property type="term" value="P:'de novo' UMP biosynthetic process"/>
    <property type="evidence" value="ECO:0007669"/>
    <property type="project" value="UniProtKB-UniRule"/>
</dbReference>
<comment type="cofactor">
    <cofactor evidence="7">
        <name>Mg(2+)</name>
        <dbReference type="ChEBI" id="CHEBI:18420"/>
    </cofactor>
</comment>
<evidence type="ECO:0000256" key="5">
    <source>
        <dbReference type="ARBA" id="ARBA00022842"/>
    </source>
</evidence>
<feature type="domain" description="Phosphoribosyltransferase" evidence="8">
    <location>
        <begin position="50"/>
        <end position="159"/>
    </location>
</feature>
<comment type="catalytic activity">
    <reaction evidence="7">
        <text>orotidine 5'-phosphate + diphosphate = orotate + 5-phospho-alpha-D-ribose 1-diphosphate</text>
        <dbReference type="Rhea" id="RHEA:10380"/>
        <dbReference type="ChEBI" id="CHEBI:30839"/>
        <dbReference type="ChEBI" id="CHEBI:33019"/>
        <dbReference type="ChEBI" id="CHEBI:57538"/>
        <dbReference type="ChEBI" id="CHEBI:58017"/>
        <dbReference type="EC" id="2.4.2.10"/>
    </reaction>
</comment>
<evidence type="ECO:0000256" key="6">
    <source>
        <dbReference type="ARBA" id="ARBA00022975"/>
    </source>
</evidence>
<reference evidence="10" key="1">
    <citation type="submission" date="2015-02" db="EMBL/GenBank/DDBJ databases">
        <title>Description and complete genome sequence of the first cultured representative of the subdivision 5 of the Verrucomicrobia phylum.</title>
        <authorList>
            <person name="Spring S."/>
            <person name="Bunk B."/>
            <person name="Sproer C."/>
            <person name="Klenk H.-P."/>
        </authorList>
    </citation>
    <scope>NUCLEOTIDE SEQUENCE [LARGE SCALE GENOMIC DNA]</scope>
    <source>
        <strain evidence="10">L21-Fru-AB</strain>
    </source>
</reference>
<accession>A0A0G3EBR9</accession>
<dbReference type="GO" id="GO:0000287">
    <property type="term" value="F:magnesium ion binding"/>
    <property type="evidence" value="ECO:0007669"/>
    <property type="project" value="UniProtKB-UniRule"/>
</dbReference>
<dbReference type="GO" id="GO:0019856">
    <property type="term" value="P:pyrimidine nucleobase biosynthetic process"/>
    <property type="evidence" value="ECO:0007669"/>
    <property type="project" value="InterPro"/>
</dbReference>
<evidence type="ECO:0000256" key="1">
    <source>
        <dbReference type="ARBA" id="ARBA00004889"/>
    </source>
</evidence>
<evidence type="ECO:0000313" key="10">
    <source>
        <dbReference type="Proteomes" id="UP000035268"/>
    </source>
</evidence>
<dbReference type="KEGG" id="vbl:L21SP4_00473"/>
<feature type="binding site" evidence="7">
    <location>
        <position position="126"/>
    </location>
    <ligand>
        <name>orotate</name>
        <dbReference type="ChEBI" id="CHEBI:30839"/>
    </ligand>
</feature>
<dbReference type="Proteomes" id="UP000035268">
    <property type="component" value="Chromosome"/>
</dbReference>
<evidence type="ECO:0000256" key="3">
    <source>
        <dbReference type="ARBA" id="ARBA00022676"/>
    </source>
</evidence>
<feature type="binding site" description="in other chain" evidence="7">
    <location>
        <position position="100"/>
    </location>
    <ligand>
        <name>5-phospho-alpha-D-ribose 1-diphosphate</name>
        <dbReference type="ChEBI" id="CHEBI:58017"/>
        <note>ligand shared between dimeric partners</note>
    </ligand>
</feature>
<dbReference type="GO" id="GO:0004588">
    <property type="term" value="F:orotate phosphoribosyltransferase activity"/>
    <property type="evidence" value="ECO:0007669"/>
    <property type="project" value="UniProtKB-UniRule"/>
</dbReference>
<dbReference type="PATRIC" id="fig|1609981.3.peg.499"/>
<proteinExistence type="inferred from homology"/>
<comment type="similarity">
    <text evidence="7">Belongs to the purine/pyrimidine phosphoribosyltransferase family. PyrE subfamily.</text>
</comment>
<feature type="binding site" evidence="7">
    <location>
        <position position="154"/>
    </location>
    <ligand>
        <name>orotate</name>
        <dbReference type="ChEBI" id="CHEBI:30839"/>
    </ligand>
</feature>
<dbReference type="Pfam" id="PF00156">
    <property type="entry name" value="Pribosyltran"/>
    <property type="match status" value="1"/>
</dbReference>
<dbReference type="RefSeq" id="WP_074041351.1">
    <property type="nucleotide sequence ID" value="NZ_CP010904.1"/>
</dbReference>
<dbReference type="HAMAP" id="MF_01208">
    <property type="entry name" value="PyrE"/>
    <property type="match status" value="1"/>
</dbReference>
<comment type="subunit">
    <text evidence="7">Homodimer.</text>
</comment>
<evidence type="ECO:0000256" key="7">
    <source>
        <dbReference type="HAMAP-Rule" id="MF_01208"/>
    </source>
</evidence>
<dbReference type="Gene3D" id="3.40.50.2020">
    <property type="match status" value="1"/>
</dbReference>
<organism evidence="9 10">
    <name type="scientific">Kiritimatiella glycovorans</name>
    <dbReference type="NCBI Taxonomy" id="1307763"/>
    <lineage>
        <taxon>Bacteria</taxon>
        <taxon>Pseudomonadati</taxon>
        <taxon>Kiritimatiellota</taxon>
        <taxon>Kiritimatiellia</taxon>
        <taxon>Kiritimatiellales</taxon>
        <taxon>Kiritimatiellaceae</taxon>
        <taxon>Kiritimatiella</taxon>
    </lineage>
</organism>
<comment type="caution">
    <text evidence="7">Lacks conserved residue(s) required for the propagation of feature annotation.</text>
</comment>
<feature type="binding site" description="in other chain" evidence="7">
    <location>
        <begin position="122"/>
        <end position="130"/>
    </location>
    <ligand>
        <name>5-phospho-alpha-D-ribose 1-diphosphate</name>
        <dbReference type="ChEBI" id="CHEBI:58017"/>
        <note>ligand shared between dimeric partners</note>
    </ligand>
</feature>
<sequence length="196" mass="21448">MEDQNEMTGPAWDRFRETGALLEGHFELRSGLHSDRFIQAAMLLQYPQHAAEVCRALAGKLREACPAMEPETVIAPALGGIAVGHEMGRELGTRFIFAEKEEGALAMRRFRIREGERFLVAEDVVTRGGRVRETIDIVRAHGGVVEAVAVLVDRSGGTIDFGVPMIALLECSPTTWNPSECPLCAKGDRPVHPGSR</sequence>
<reference evidence="9 10" key="2">
    <citation type="journal article" date="2016" name="ISME J.">
        <title>Characterization of the first cultured representative of Verrucomicrobia subdivision 5 indicates the proposal of a novel phylum.</title>
        <authorList>
            <person name="Spring S."/>
            <person name="Bunk B."/>
            <person name="Sproer C."/>
            <person name="Schumann P."/>
            <person name="Rohde M."/>
            <person name="Tindall B.J."/>
            <person name="Klenk H.P."/>
        </authorList>
    </citation>
    <scope>NUCLEOTIDE SEQUENCE [LARGE SCALE GENOMIC DNA]</scope>
    <source>
        <strain evidence="9 10">L21-Fru-AB</strain>
    </source>
</reference>
<evidence type="ECO:0000313" key="9">
    <source>
        <dbReference type="EMBL" id="AKJ63753.1"/>
    </source>
</evidence>
<dbReference type="OrthoDB" id="9783570at2"/>
<keyword evidence="5 7" id="KW-0460">Magnesium</keyword>
<protein>
    <recommendedName>
        <fullName evidence="2 7">Orotate phosphoribosyltransferase</fullName>
        <shortName evidence="7">OPRT</shortName>
        <shortName evidence="7">OPRTase</shortName>
        <ecNumber evidence="2 7">2.4.2.10</ecNumber>
    </recommendedName>
</protein>
<keyword evidence="6 7" id="KW-0665">Pyrimidine biosynthesis</keyword>
<dbReference type="PANTHER" id="PTHR19278">
    <property type="entry name" value="OROTATE PHOSPHORIBOSYLTRANSFERASE"/>
    <property type="match status" value="1"/>
</dbReference>
<evidence type="ECO:0000256" key="4">
    <source>
        <dbReference type="ARBA" id="ARBA00022679"/>
    </source>
</evidence>
<dbReference type="SUPFAM" id="SSF53271">
    <property type="entry name" value="PRTase-like"/>
    <property type="match status" value="1"/>
</dbReference>
<keyword evidence="10" id="KW-1185">Reference proteome</keyword>
<dbReference type="STRING" id="1307763.L21SP4_00473"/>
<comment type="pathway">
    <text evidence="1 7">Pyrimidine metabolism; UMP biosynthesis via de novo pathway; UMP from orotate: step 1/2.</text>
</comment>
<dbReference type="InterPro" id="IPR023031">
    <property type="entry name" value="OPRT"/>
</dbReference>
<dbReference type="InterPro" id="IPR006273">
    <property type="entry name" value="Orotate_PRibTrfase_bac"/>
</dbReference>
<evidence type="ECO:0000259" key="8">
    <source>
        <dbReference type="Pfam" id="PF00156"/>
    </source>
</evidence>
<dbReference type="InterPro" id="IPR029057">
    <property type="entry name" value="PRTase-like"/>
</dbReference>
<dbReference type="EMBL" id="CP010904">
    <property type="protein sequence ID" value="AKJ63753.1"/>
    <property type="molecule type" value="Genomic_DNA"/>
</dbReference>
<keyword evidence="4 7" id="KW-0808">Transferase</keyword>
<keyword evidence="3 7" id="KW-0328">Glycosyltransferase</keyword>
<dbReference type="EC" id="2.4.2.10" evidence="2 7"/>
<dbReference type="InterPro" id="IPR000836">
    <property type="entry name" value="PRTase_dom"/>
</dbReference>